<keyword evidence="1" id="KW-1133">Transmembrane helix</keyword>
<dbReference type="Proteomes" id="UP001221757">
    <property type="component" value="Unassembled WGS sequence"/>
</dbReference>
<name>A0AAD7GYS3_MYCRO</name>
<keyword evidence="1" id="KW-0812">Transmembrane</keyword>
<organism evidence="2 3">
    <name type="scientific">Mycena rosella</name>
    <name type="common">Pink bonnet</name>
    <name type="synonym">Agaricus rosellus</name>
    <dbReference type="NCBI Taxonomy" id="1033263"/>
    <lineage>
        <taxon>Eukaryota</taxon>
        <taxon>Fungi</taxon>
        <taxon>Dikarya</taxon>
        <taxon>Basidiomycota</taxon>
        <taxon>Agaricomycotina</taxon>
        <taxon>Agaricomycetes</taxon>
        <taxon>Agaricomycetidae</taxon>
        <taxon>Agaricales</taxon>
        <taxon>Marasmiineae</taxon>
        <taxon>Mycenaceae</taxon>
        <taxon>Mycena</taxon>
    </lineage>
</organism>
<keyword evidence="3" id="KW-1185">Reference proteome</keyword>
<reference evidence="2" key="1">
    <citation type="submission" date="2023-03" db="EMBL/GenBank/DDBJ databases">
        <title>Massive genome expansion in bonnet fungi (Mycena s.s.) driven by repeated elements and novel gene families across ecological guilds.</title>
        <authorList>
            <consortium name="Lawrence Berkeley National Laboratory"/>
            <person name="Harder C.B."/>
            <person name="Miyauchi S."/>
            <person name="Viragh M."/>
            <person name="Kuo A."/>
            <person name="Thoen E."/>
            <person name="Andreopoulos B."/>
            <person name="Lu D."/>
            <person name="Skrede I."/>
            <person name="Drula E."/>
            <person name="Henrissat B."/>
            <person name="Morin E."/>
            <person name="Kohler A."/>
            <person name="Barry K."/>
            <person name="LaButti K."/>
            <person name="Morin E."/>
            <person name="Salamov A."/>
            <person name="Lipzen A."/>
            <person name="Mereny Z."/>
            <person name="Hegedus B."/>
            <person name="Baldrian P."/>
            <person name="Stursova M."/>
            <person name="Weitz H."/>
            <person name="Taylor A."/>
            <person name="Grigoriev I.V."/>
            <person name="Nagy L.G."/>
            <person name="Martin F."/>
            <person name="Kauserud H."/>
        </authorList>
    </citation>
    <scope>NUCLEOTIDE SEQUENCE</scope>
    <source>
        <strain evidence="2">CBHHK067</strain>
    </source>
</reference>
<feature type="transmembrane region" description="Helical" evidence="1">
    <location>
        <begin position="68"/>
        <end position="91"/>
    </location>
</feature>
<gene>
    <name evidence="2" type="ORF">B0H17DRAFT_1191759</name>
</gene>
<accession>A0AAD7GYS3</accession>
<dbReference type="EMBL" id="JARKIE010000004">
    <property type="protein sequence ID" value="KAJ7708284.1"/>
    <property type="molecule type" value="Genomic_DNA"/>
</dbReference>
<protein>
    <submittedName>
        <fullName evidence="2">Uncharacterized protein</fullName>
    </submittedName>
</protein>
<proteinExistence type="predicted"/>
<sequence length="246" mass="27847">MRVCVRFIWWRKLDIPRGYPVQHELAAELTEYSQNRHVLATWVDLELWSLREQHPSNSDHPLADRLPVGAIIGIVVALCSMIAAAALFLWLRRRRFRQQRGVHTDFSTPTPFSIPSPANGIFRATTAKSPHIGNATSGSDTRSVSTARRQYLRNELRTTQEKIVDIQDSERRSATPTASQTTPNLLLRVFSNRTPNRLSGSVGDPELIARLREMTARVHELEAQMQSPWAMGLSDEPPPGYSEEEI</sequence>
<evidence type="ECO:0000256" key="1">
    <source>
        <dbReference type="SAM" id="Phobius"/>
    </source>
</evidence>
<evidence type="ECO:0000313" key="2">
    <source>
        <dbReference type="EMBL" id="KAJ7708284.1"/>
    </source>
</evidence>
<dbReference type="AlphaFoldDB" id="A0AAD7GYS3"/>
<evidence type="ECO:0000313" key="3">
    <source>
        <dbReference type="Proteomes" id="UP001221757"/>
    </source>
</evidence>
<keyword evidence="1" id="KW-0472">Membrane</keyword>
<comment type="caution">
    <text evidence="2">The sequence shown here is derived from an EMBL/GenBank/DDBJ whole genome shotgun (WGS) entry which is preliminary data.</text>
</comment>